<dbReference type="EMBL" id="CM020618">
    <property type="protein sequence ID" value="KAK1857407.1"/>
    <property type="molecule type" value="Genomic_DNA"/>
</dbReference>
<gene>
    <name evidence="1" type="ORF">I4F81_000026</name>
</gene>
<accession>A0ACC3BI14</accession>
<protein>
    <submittedName>
        <fullName evidence="1">Uncharacterized protein</fullName>
    </submittedName>
</protein>
<dbReference type="Proteomes" id="UP000798662">
    <property type="component" value="Chromosome 1"/>
</dbReference>
<comment type="caution">
    <text evidence="1">The sequence shown here is derived from an EMBL/GenBank/DDBJ whole genome shotgun (WGS) entry which is preliminary data.</text>
</comment>
<organism evidence="1 2">
    <name type="scientific">Pyropia yezoensis</name>
    <name type="common">Susabi-nori</name>
    <name type="synonym">Porphyra yezoensis</name>
    <dbReference type="NCBI Taxonomy" id="2788"/>
    <lineage>
        <taxon>Eukaryota</taxon>
        <taxon>Rhodophyta</taxon>
        <taxon>Bangiophyceae</taxon>
        <taxon>Bangiales</taxon>
        <taxon>Bangiaceae</taxon>
        <taxon>Pyropia</taxon>
    </lineage>
</organism>
<keyword evidence="2" id="KW-1185">Reference proteome</keyword>
<sequence length="179" mass="18536">MGTRTSPRSPPRDASATGGGGRHGGAGRPPPPVLLPAMADTAGLRAALGARIGAWGVREDLLAGLLRGGVPAAAEAVLAADLTDVCPSGSLPWDVSRAHRLSIPKDVLLQVEDVINVASEAPARRGPRPVLSKCSSPTGSSTWLGLNTPPWVASWASRRCRVQRCFSVPAPVSTEEWPS</sequence>
<proteinExistence type="predicted"/>
<name>A0ACC3BI14_PYRYE</name>
<evidence type="ECO:0000313" key="2">
    <source>
        <dbReference type="Proteomes" id="UP000798662"/>
    </source>
</evidence>
<evidence type="ECO:0000313" key="1">
    <source>
        <dbReference type="EMBL" id="KAK1857407.1"/>
    </source>
</evidence>
<reference evidence="1" key="1">
    <citation type="submission" date="2019-11" db="EMBL/GenBank/DDBJ databases">
        <title>Nori genome reveals adaptations in red seaweeds to the harsh intertidal environment.</title>
        <authorList>
            <person name="Wang D."/>
            <person name="Mao Y."/>
        </authorList>
    </citation>
    <scope>NUCLEOTIDE SEQUENCE</scope>
    <source>
        <tissue evidence="1">Gametophyte</tissue>
    </source>
</reference>